<name>A0AC60A045_RANTA</name>
<organism evidence="1 2">
    <name type="scientific">Rangifer tarandus platyrhynchus</name>
    <name type="common">Svalbard reindeer</name>
    <dbReference type="NCBI Taxonomy" id="3082113"/>
    <lineage>
        <taxon>Eukaryota</taxon>
        <taxon>Metazoa</taxon>
        <taxon>Chordata</taxon>
        <taxon>Craniata</taxon>
        <taxon>Vertebrata</taxon>
        <taxon>Euteleostomi</taxon>
        <taxon>Mammalia</taxon>
        <taxon>Eutheria</taxon>
        <taxon>Laurasiatheria</taxon>
        <taxon>Artiodactyla</taxon>
        <taxon>Ruminantia</taxon>
        <taxon>Pecora</taxon>
        <taxon>Cervidae</taxon>
        <taxon>Odocoileinae</taxon>
        <taxon>Rangifer</taxon>
    </lineage>
</organism>
<protein>
    <submittedName>
        <fullName evidence="1">Uncharacterized protein</fullName>
    </submittedName>
</protein>
<evidence type="ECO:0000313" key="1">
    <source>
        <dbReference type="EMBL" id="CAN0537393.1"/>
    </source>
</evidence>
<dbReference type="Proteomes" id="UP001162501">
    <property type="component" value="Chromosome 6"/>
</dbReference>
<dbReference type="EMBL" id="OX596090">
    <property type="protein sequence ID" value="CAN0537393.1"/>
    <property type="molecule type" value="Genomic_DNA"/>
</dbReference>
<reference evidence="1" key="1">
    <citation type="submission" date="2023-05" db="EMBL/GenBank/DDBJ databases">
        <authorList>
            <consortium name="ELIXIR-Norway"/>
        </authorList>
    </citation>
    <scope>NUCLEOTIDE SEQUENCE</scope>
</reference>
<evidence type="ECO:0000313" key="2">
    <source>
        <dbReference type="Proteomes" id="UP001162501"/>
    </source>
</evidence>
<proteinExistence type="predicted"/>
<accession>A0AC60A045</accession>
<gene>
    <name evidence="1" type="ORF">MRATA1EN22A_LOCUS24908</name>
</gene>
<sequence>MAGGLWSETCVGSQLGWKGWPELIALLVTAPPQPRTSGDGFLQEEYGNLHCTARSEAEGGLCPQLGVCWTTGLCWKRCHWTQTATSREPKPMRMRFWNTSSPMCPGKQDPRWKPSMAFED</sequence>
<reference evidence="1" key="2">
    <citation type="submission" date="2025-03" db="EMBL/GenBank/DDBJ databases">
        <authorList>
            <consortium name="ELIXIR-Norway"/>
            <consortium name="Elixir Norway"/>
        </authorList>
    </citation>
    <scope>NUCLEOTIDE SEQUENCE</scope>
</reference>